<organism evidence="2">
    <name type="scientific">uncultured Mycobacteriales bacterium</name>
    <dbReference type="NCBI Taxonomy" id="581187"/>
    <lineage>
        <taxon>Bacteria</taxon>
        <taxon>Bacillati</taxon>
        <taxon>Actinomycetota</taxon>
        <taxon>Actinomycetes</taxon>
        <taxon>Mycobacteriales</taxon>
        <taxon>environmental samples</taxon>
    </lineage>
</organism>
<accession>A0A6J4HL59</accession>
<sequence length="117" mass="11770">VCAPPGRRGRPRRGRVGLGAVRGGRRPRQGPAAARRRPGPRPAARPDAVQPAGARHRPAVGLGRLRDVGPAGTGVVRAAGPGAGVPRGRHPAGGRGAVRGPLRPGGGRAADAVRLEL</sequence>
<feature type="compositionally biased region" description="Low complexity" evidence="1">
    <location>
        <begin position="68"/>
        <end position="80"/>
    </location>
</feature>
<protein>
    <submittedName>
        <fullName evidence="2">RNA 3'-terminal phosphate cyclase</fullName>
        <ecNumber evidence="2">6.5.1.4</ecNumber>
    </submittedName>
</protein>
<dbReference type="GO" id="GO:0003963">
    <property type="term" value="F:RNA-3'-phosphate cyclase activity"/>
    <property type="evidence" value="ECO:0007669"/>
    <property type="project" value="UniProtKB-EC"/>
</dbReference>
<name>A0A6J4HL59_9ACTN</name>
<feature type="compositionally biased region" description="Gly residues" evidence="1">
    <location>
        <begin position="93"/>
        <end position="108"/>
    </location>
</feature>
<feature type="compositionally biased region" description="Basic residues" evidence="1">
    <location>
        <begin position="23"/>
        <end position="39"/>
    </location>
</feature>
<reference evidence="2" key="1">
    <citation type="submission" date="2020-02" db="EMBL/GenBank/DDBJ databases">
        <authorList>
            <person name="Meier V. D."/>
        </authorList>
    </citation>
    <scope>NUCLEOTIDE SEQUENCE</scope>
    <source>
        <strain evidence="2">AVDCRST_MAG41</strain>
    </source>
</reference>
<evidence type="ECO:0000256" key="1">
    <source>
        <dbReference type="SAM" id="MobiDB-lite"/>
    </source>
</evidence>
<dbReference type="EMBL" id="CADCTP010000083">
    <property type="protein sequence ID" value="CAA9227464.1"/>
    <property type="molecule type" value="Genomic_DNA"/>
</dbReference>
<evidence type="ECO:0000313" key="2">
    <source>
        <dbReference type="EMBL" id="CAA9227464.1"/>
    </source>
</evidence>
<feature type="non-terminal residue" evidence="2">
    <location>
        <position position="117"/>
    </location>
</feature>
<proteinExistence type="predicted"/>
<keyword evidence="2" id="KW-0436">Ligase</keyword>
<dbReference type="EC" id="6.5.1.4" evidence="2"/>
<feature type="non-terminal residue" evidence="2">
    <location>
        <position position="1"/>
    </location>
</feature>
<feature type="region of interest" description="Disordered" evidence="1">
    <location>
        <begin position="1"/>
        <end position="117"/>
    </location>
</feature>
<gene>
    <name evidence="2" type="ORF">AVDCRST_MAG41-982</name>
</gene>
<dbReference type="AlphaFoldDB" id="A0A6J4HL59"/>